<accession>A0A0R1FBS7</accession>
<dbReference type="RefSeq" id="WP_010011350.1">
    <property type="nucleotide sequence ID" value="NZ_AZCN01000003.1"/>
</dbReference>
<gene>
    <name evidence="1" type="ORF">FD22_GL001163</name>
</gene>
<dbReference type="GeneID" id="65915869"/>
<proteinExistence type="predicted"/>
<dbReference type="PATRIC" id="fig|913848.6.peg.1200"/>
<dbReference type="Proteomes" id="UP000051181">
    <property type="component" value="Unassembled WGS sequence"/>
</dbReference>
<organism evidence="1 2">
    <name type="scientific">Loigolactobacillus coryniformis subsp. coryniformis KCTC 3167 = DSM 20001</name>
    <dbReference type="NCBI Taxonomy" id="913848"/>
    <lineage>
        <taxon>Bacteria</taxon>
        <taxon>Bacillati</taxon>
        <taxon>Bacillota</taxon>
        <taxon>Bacilli</taxon>
        <taxon>Lactobacillales</taxon>
        <taxon>Lactobacillaceae</taxon>
        <taxon>Loigolactobacillus</taxon>
    </lineage>
</organism>
<evidence type="ECO:0000313" key="1">
    <source>
        <dbReference type="EMBL" id="KRK19125.1"/>
    </source>
</evidence>
<name>A0A0R1FBS7_9LACO</name>
<protein>
    <submittedName>
        <fullName evidence="1">Uncharacterized protein</fullName>
    </submittedName>
</protein>
<dbReference type="AlphaFoldDB" id="A0A0R1FBS7"/>
<sequence>MSPKMHQLQNQLIAAARESPLLIFEATSRKDGTSFREISNRRRYKNLTNMLATNYDFKILADELRVTETVVNWAIAEARLHDEPEDVTNKQAFKETTNNVLRENGVAENN</sequence>
<reference evidence="1 2" key="1">
    <citation type="journal article" date="2015" name="Genome Announc.">
        <title>Expanding the biotechnology potential of lactobacilli through comparative genomics of 213 strains and associated genera.</title>
        <authorList>
            <person name="Sun Z."/>
            <person name="Harris H.M."/>
            <person name="McCann A."/>
            <person name="Guo C."/>
            <person name="Argimon S."/>
            <person name="Zhang W."/>
            <person name="Yang X."/>
            <person name="Jeffery I.B."/>
            <person name="Cooney J.C."/>
            <person name="Kagawa T.F."/>
            <person name="Liu W."/>
            <person name="Song Y."/>
            <person name="Salvetti E."/>
            <person name="Wrobel A."/>
            <person name="Rasinkangas P."/>
            <person name="Parkhill J."/>
            <person name="Rea M.C."/>
            <person name="O'Sullivan O."/>
            <person name="Ritari J."/>
            <person name="Douillard F.P."/>
            <person name="Paul Ross R."/>
            <person name="Yang R."/>
            <person name="Briner A.E."/>
            <person name="Felis G.E."/>
            <person name="de Vos W.M."/>
            <person name="Barrangou R."/>
            <person name="Klaenhammer T.R."/>
            <person name="Caufield P.W."/>
            <person name="Cui Y."/>
            <person name="Zhang H."/>
            <person name="O'Toole P.W."/>
        </authorList>
    </citation>
    <scope>NUCLEOTIDE SEQUENCE [LARGE SCALE GENOMIC DNA]</scope>
    <source>
        <strain evidence="1 2">DSM 20001</strain>
    </source>
</reference>
<dbReference type="EMBL" id="AZCN01000003">
    <property type="protein sequence ID" value="KRK19125.1"/>
    <property type="molecule type" value="Genomic_DNA"/>
</dbReference>
<comment type="caution">
    <text evidence="1">The sequence shown here is derived from an EMBL/GenBank/DDBJ whole genome shotgun (WGS) entry which is preliminary data.</text>
</comment>
<evidence type="ECO:0000313" key="2">
    <source>
        <dbReference type="Proteomes" id="UP000051181"/>
    </source>
</evidence>